<reference evidence="1" key="1">
    <citation type="submission" date="2018-11" db="EMBL/GenBank/DDBJ databases">
        <authorList>
            <consortium name="Pathogen Informatics"/>
        </authorList>
    </citation>
    <scope>NUCLEOTIDE SEQUENCE</scope>
</reference>
<organism evidence="1 2">
    <name type="scientific">Protopolystoma xenopodis</name>
    <dbReference type="NCBI Taxonomy" id="117903"/>
    <lineage>
        <taxon>Eukaryota</taxon>
        <taxon>Metazoa</taxon>
        <taxon>Spiralia</taxon>
        <taxon>Lophotrochozoa</taxon>
        <taxon>Platyhelminthes</taxon>
        <taxon>Monogenea</taxon>
        <taxon>Polyopisthocotylea</taxon>
        <taxon>Polystomatidea</taxon>
        <taxon>Polystomatidae</taxon>
        <taxon>Protopolystoma</taxon>
    </lineage>
</organism>
<keyword evidence="2" id="KW-1185">Reference proteome</keyword>
<dbReference type="PANTHER" id="PTHR13195:SF0">
    <property type="entry name" value="PSEUDOURIDYLATE SYNTHASE TRUB2, MITOCHONDRIAL"/>
    <property type="match status" value="1"/>
</dbReference>
<gene>
    <name evidence="1" type="ORF">PXEA_LOCUS18711</name>
</gene>
<dbReference type="PANTHER" id="PTHR13195">
    <property type="entry name" value="PSEUDOURIDINE SYNTHASE-RELATED"/>
    <property type="match status" value="1"/>
</dbReference>
<dbReference type="GO" id="GO:0009982">
    <property type="term" value="F:pseudouridine synthase activity"/>
    <property type="evidence" value="ECO:0007669"/>
    <property type="project" value="InterPro"/>
</dbReference>
<dbReference type="Gene3D" id="3.30.2350.10">
    <property type="entry name" value="Pseudouridine synthase"/>
    <property type="match status" value="1"/>
</dbReference>
<dbReference type="Proteomes" id="UP000784294">
    <property type="component" value="Unassembled WGS sequence"/>
</dbReference>
<protein>
    <submittedName>
        <fullName evidence="1">Uncharacterized protein</fullName>
    </submittedName>
</protein>
<accession>A0A3S5AU08</accession>
<dbReference type="GO" id="GO:0001522">
    <property type="term" value="P:pseudouridine synthesis"/>
    <property type="evidence" value="ECO:0007669"/>
    <property type="project" value="InterPro"/>
</dbReference>
<dbReference type="AlphaFoldDB" id="A0A3S5AU08"/>
<dbReference type="EMBL" id="CAAALY010072736">
    <property type="protein sequence ID" value="VEL25271.1"/>
    <property type="molecule type" value="Genomic_DNA"/>
</dbReference>
<evidence type="ECO:0000313" key="2">
    <source>
        <dbReference type="Proteomes" id="UP000784294"/>
    </source>
</evidence>
<comment type="caution">
    <text evidence="1">The sequence shown here is derived from an EMBL/GenBank/DDBJ whole genome shotgun (WGS) entry which is preliminary data.</text>
</comment>
<dbReference type="InterPro" id="IPR039048">
    <property type="entry name" value="Trub2"/>
</dbReference>
<sequence>MTPINPLGELSSGVQIYGIGLNGGYSMVDDLRLINHPKVYHVTGMLGRASTNGINSGSTLLRATWRHVTRPKLDRVLSSLEASSQLSKLLYYDLRPNTYSAYKALSSGFHTINHLDRLRPSTNSDPLVKLDFDQTNRIEPSYEQISKYRDIQMDSTTYGPSEQKEKQPLILRLQSVVFQPPFFTYEVETLHDTQEFFVDLTANIGAHLRTASLTTGIRRIRDGYITLDDVLLLKNLRVDQALCRIALSIDGSKNRLSQRTDDGNFHGYY</sequence>
<evidence type="ECO:0000313" key="1">
    <source>
        <dbReference type="EMBL" id="VEL25271.1"/>
    </source>
</evidence>
<name>A0A3S5AU08_9PLAT</name>
<proteinExistence type="predicted"/>
<dbReference type="OrthoDB" id="9995526at2759"/>
<dbReference type="GO" id="GO:0003723">
    <property type="term" value="F:RNA binding"/>
    <property type="evidence" value="ECO:0007669"/>
    <property type="project" value="InterPro"/>
</dbReference>
<dbReference type="SUPFAM" id="SSF55120">
    <property type="entry name" value="Pseudouridine synthase"/>
    <property type="match status" value="1"/>
</dbReference>
<dbReference type="InterPro" id="IPR020103">
    <property type="entry name" value="PsdUridine_synth_cat_dom_sf"/>
</dbReference>